<dbReference type="PANTHER" id="PTHR43794">
    <property type="entry name" value="AMINOHYDROLASE SSNA-RELATED"/>
    <property type="match status" value="1"/>
</dbReference>
<dbReference type="STRING" id="573413.Spirs_0379"/>
<keyword evidence="4" id="KW-1185">Reference proteome</keyword>
<dbReference type="KEGG" id="ssm:Spirs_0379"/>
<dbReference type="SUPFAM" id="SSF51338">
    <property type="entry name" value="Composite domain of metallo-dependent hydrolases"/>
    <property type="match status" value="1"/>
</dbReference>
<dbReference type="Proteomes" id="UP000002318">
    <property type="component" value="Chromosome"/>
</dbReference>
<dbReference type="InterPro" id="IPR050287">
    <property type="entry name" value="MTA/SAH_deaminase"/>
</dbReference>
<gene>
    <name evidence="3" type="ordered locus">Spirs_0379</name>
</gene>
<protein>
    <submittedName>
        <fullName evidence="3">Amidohydrolase</fullName>
    </submittedName>
</protein>
<sequence length="437" mass="48109">MANTVIKGGFLMLEEGIRKAWGVRVEGHTIVQVGPNESLTVSAGDKYIDATDKLIAPGFINGHMHMYGVLSHGISADAVVTDFTSFLEDFWWPYVENRIDHRLVEITTKWACVEMIKSGITTFMEVLEGPNSVPGALDIEKRVVESAGLRGILSFEACERISPENGQVGLKENIDFARNNNKAGSLVQGMISIHTLFTAGKEYIMQAKKAADELGCGIHMHLSESVYEPNWVMEKYGKRPVELYDEWGYLGPHVLASQGVQMSPKEIDILAERGVRVVHMPLSNCEVGGGVAPIPRYLEKGVTTGLGTDGYVNNFFEVMRGAFLIHKAYHQDPQVMPAAAVYDTATAQGARAMGRDDIGTIKEGALADIITIGLDTPTPINEKNVYDQLILFRNPEDVCEVMVNGVLLKEQGKLLTLDEAAIKDELREATETFWTFS</sequence>
<feature type="domain" description="Amidohydrolase-related" evidence="2">
    <location>
        <begin position="55"/>
        <end position="406"/>
    </location>
</feature>
<dbReference type="Gene3D" id="2.30.40.10">
    <property type="entry name" value="Urease, subunit C, domain 1"/>
    <property type="match status" value="1"/>
</dbReference>
<dbReference type="CDD" id="cd01298">
    <property type="entry name" value="ATZ_TRZ_like"/>
    <property type="match status" value="1"/>
</dbReference>
<accession>E1RB05</accession>
<name>E1RB05_SEDSS</name>
<dbReference type="GO" id="GO:0016810">
    <property type="term" value="F:hydrolase activity, acting on carbon-nitrogen (but not peptide) bonds"/>
    <property type="evidence" value="ECO:0007669"/>
    <property type="project" value="InterPro"/>
</dbReference>
<dbReference type="InterPro" id="IPR006680">
    <property type="entry name" value="Amidohydro-rel"/>
</dbReference>
<dbReference type="AlphaFoldDB" id="E1RB05"/>
<proteinExistence type="predicted"/>
<evidence type="ECO:0000259" key="2">
    <source>
        <dbReference type="Pfam" id="PF01979"/>
    </source>
</evidence>
<evidence type="ECO:0000313" key="3">
    <source>
        <dbReference type="EMBL" id="ADK79535.1"/>
    </source>
</evidence>
<dbReference type="Gene3D" id="3.20.20.140">
    <property type="entry name" value="Metal-dependent hydrolases"/>
    <property type="match status" value="1"/>
</dbReference>
<dbReference type="PANTHER" id="PTHR43794:SF11">
    <property type="entry name" value="AMIDOHYDROLASE-RELATED DOMAIN-CONTAINING PROTEIN"/>
    <property type="match status" value="1"/>
</dbReference>
<dbReference type="RefSeq" id="WP_013252999.1">
    <property type="nucleotide sequence ID" value="NC_014364.1"/>
</dbReference>
<keyword evidence="1" id="KW-0378">Hydrolase</keyword>
<dbReference type="eggNOG" id="COG0402">
    <property type="taxonomic scope" value="Bacteria"/>
</dbReference>
<dbReference type="SUPFAM" id="SSF51556">
    <property type="entry name" value="Metallo-dependent hydrolases"/>
    <property type="match status" value="1"/>
</dbReference>
<organism evidence="3 4">
    <name type="scientific">Sediminispirochaeta smaragdinae (strain DSM 11293 / JCM 15392 / SEBR 4228)</name>
    <name type="common">Spirochaeta smaragdinae</name>
    <dbReference type="NCBI Taxonomy" id="573413"/>
    <lineage>
        <taxon>Bacteria</taxon>
        <taxon>Pseudomonadati</taxon>
        <taxon>Spirochaetota</taxon>
        <taxon>Spirochaetia</taxon>
        <taxon>Spirochaetales</taxon>
        <taxon>Spirochaetaceae</taxon>
        <taxon>Sediminispirochaeta</taxon>
    </lineage>
</organism>
<dbReference type="OrthoDB" id="9807210at2"/>
<dbReference type="EMBL" id="CP002116">
    <property type="protein sequence ID" value="ADK79535.1"/>
    <property type="molecule type" value="Genomic_DNA"/>
</dbReference>
<evidence type="ECO:0000313" key="4">
    <source>
        <dbReference type="Proteomes" id="UP000002318"/>
    </source>
</evidence>
<dbReference type="HOGENOM" id="CLU_012358_2_1_12"/>
<evidence type="ECO:0000256" key="1">
    <source>
        <dbReference type="ARBA" id="ARBA00022801"/>
    </source>
</evidence>
<dbReference type="InterPro" id="IPR011059">
    <property type="entry name" value="Metal-dep_hydrolase_composite"/>
</dbReference>
<dbReference type="InterPro" id="IPR032466">
    <property type="entry name" value="Metal_Hydrolase"/>
</dbReference>
<dbReference type="Pfam" id="PF01979">
    <property type="entry name" value="Amidohydro_1"/>
    <property type="match status" value="1"/>
</dbReference>
<reference evidence="3 4" key="1">
    <citation type="journal article" date="2010" name="Stand. Genomic Sci.">
        <title>Complete genome sequence of Spirochaeta smaragdinae type strain (SEBR 4228).</title>
        <authorList>
            <person name="Mavromatis K."/>
            <person name="Yasawong M."/>
            <person name="Chertkov O."/>
            <person name="Lapidus A."/>
            <person name="Lucas S."/>
            <person name="Nolan M."/>
            <person name="Del Rio T.G."/>
            <person name="Tice H."/>
            <person name="Cheng J.F."/>
            <person name="Pitluck S."/>
            <person name="Liolios K."/>
            <person name="Ivanova N."/>
            <person name="Tapia R."/>
            <person name="Han C."/>
            <person name="Bruce D."/>
            <person name="Goodwin L."/>
            <person name="Pati A."/>
            <person name="Chen A."/>
            <person name="Palaniappan K."/>
            <person name="Land M."/>
            <person name="Hauser L."/>
            <person name="Chang Y.J."/>
            <person name="Jeffries C.D."/>
            <person name="Detter J.C."/>
            <person name="Rohde M."/>
            <person name="Brambilla E."/>
            <person name="Spring S."/>
            <person name="Goker M."/>
            <person name="Sikorski J."/>
            <person name="Woyke T."/>
            <person name="Bristow J."/>
            <person name="Eisen J.A."/>
            <person name="Markowitz V."/>
            <person name="Hugenholtz P."/>
            <person name="Klenk H.P."/>
            <person name="Kyrpides N.C."/>
        </authorList>
    </citation>
    <scope>NUCLEOTIDE SEQUENCE [LARGE SCALE GENOMIC DNA]</scope>
    <source>
        <strain evidence="4">DSM 11293 / JCM 15392 / SEBR 4228</strain>
    </source>
</reference>